<keyword evidence="5" id="KW-0378">Hydrolase</keyword>
<evidence type="ECO:0000313" key="7">
    <source>
        <dbReference type="EMBL" id="KKU87183.1"/>
    </source>
</evidence>
<organism evidence="7 8">
    <name type="scientific">Candidatus Beckwithbacteria bacterium GW2011_GWC2_47_9</name>
    <dbReference type="NCBI Taxonomy" id="1618373"/>
    <lineage>
        <taxon>Bacteria</taxon>
        <taxon>Candidatus Beckwithiibacteriota</taxon>
    </lineage>
</organism>
<evidence type="ECO:0000256" key="3">
    <source>
        <dbReference type="ARBA" id="ARBA00022722"/>
    </source>
</evidence>
<dbReference type="AlphaFoldDB" id="A0A0G1WA22"/>
<name>A0A0G1WA22_9BACT</name>
<evidence type="ECO:0000256" key="5">
    <source>
        <dbReference type="ARBA" id="ARBA00022801"/>
    </source>
</evidence>
<dbReference type="PANTHER" id="PTHR34139:SF1">
    <property type="entry name" value="RNASE MJ1380-RELATED"/>
    <property type="match status" value="1"/>
</dbReference>
<accession>A0A0G1WA22</accession>
<dbReference type="Proteomes" id="UP000034772">
    <property type="component" value="Unassembled WGS sequence"/>
</dbReference>
<keyword evidence="4" id="KW-0547">Nucleotide-binding</keyword>
<reference evidence="7 8" key="1">
    <citation type="journal article" date="2015" name="Nature">
        <title>rRNA introns, odd ribosomes, and small enigmatic genomes across a large radiation of phyla.</title>
        <authorList>
            <person name="Brown C.T."/>
            <person name="Hug L.A."/>
            <person name="Thomas B.C."/>
            <person name="Sharon I."/>
            <person name="Castelle C.J."/>
            <person name="Singh A."/>
            <person name="Wilkins M.J."/>
            <person name="Williams K.H."/>
            <person name="Banfield J.F."/>
        </authorList>
    </citation>
    <scope>NUCLEOTIDE SEQUENCE [LARGE SCALE GENOMIC DNA]</scope>
</reference>
<keyword evidence="2" id="KW-1277">Toxin-antitoxin system</keyword>
<dbReference type="GO" id="GO:0110001">
    <property type="term" value="C:toxin-antitoxin complex"/>
    <property type="evidence" value="ECO:0007669"/>
    <property type="project" value="InterPro"/>
</dbReference>
<dbReference type="InterPro" id="IPR008201">
    <property type="entry name" value="HepT-like"/>
</dbReference>
<sequence>MFKLPEEYLKHILDETDYLIKSAENLEEDKFSRDETLQRAYVRSLEIIGEAIKNLPKEFTASHKEVGWKSIAGMRDRLIHGYFGVDYQIVWDVVKNEIPKLKQQIEKIIHAGY</sequence>
<evidence type="ECO:0000256" key="6">
    <source>
        <dbReference type="ARBA" id="ARBA00024207"/>
    </source>
</evidence>
<evidence type="ECO:0000256" key="2">
    <source>
        <dbReference type="ARBA" id="ARBA00022649"/>
    </source>
</evidence>
<dbReference type="Pfam" id="PF01934">
    <property type="entry name" value="HepT-like"/>
    <property type="match status" value="1"/>
</dbReference>
<dbReference type="EMBL" id="LCOZ01000026">
    <property type="protein sequence ID" value="KKU87183.1"/>
    <property type="molecule type" value="Genomic_DNA"/>
</dbReference>
<comment type="caution">
    <text evidence="7">The sequence shown here is derived from an EMBL/GenBank/DDBJ whole genome shotgun (WGS) entry which is preliminary data.</text>
</comment>
<dbReference type="Gene3D" id="1.20.120.580">
    <property type="entry name" value="bsu32300-like"/>
    <property type="match status" value="1"/>
</dbReference>
<dbReference type="PANTHER" id="PTHR34139">
    <property type="entry name" value="UPF0331 PROTEIN MJ0127"/>
    <property type="match status" value="1"/>
</dbReference>
<evidence type="ECO:0000313" key="8">
    <source>
        <dbReference type="Proteomes" id="UP000034772"/>
    </source>
</evidence>
<dbReference type="InterPro" id="IPR037038">
    <property type="entry name" value="HepT-like_sf"/>
</dbReference>
<dbReference type="GO" id="GO:0004540">
    <property type="term" value="F:RNA nuclease activity"/>
    <property type="evidence" value="ECO:0007669"/>
    <property type="project" value="InterPro"/>
</dbReference>
<proteinExistence type="inferred from homology"/>
<dbReference type="GO" id="GO:0000166">
    <property type="term" value="F:nucleotide binding"/>
    <property type="evidence" value="ECO:0007669"/>
    <property type="project" value="UniProtKB-KW"/>
</dbReference>
<keyword evidence="1" id="KW-0597">Phosphoprotein</keyword>
<evidence type="ECO:0008006" key="9">
    <source>
        <dbReference type="Google" id="ProtNLM"/>
    </source>
</evidence>
<protein>
    <recommendedName>
        <fullName evidence="9">Nucleotidyltransferase</fullName>
    </recommendedName>
</protein>
<gene>
    <name evidence="7" type="ORF">UY17_C0026G0005</name>
</gene>
<dbReference type="GO" id="GO:0016787">
    <property type="term" value="F:hydrolase activity"/>
    <property type="evidence" value="ECO:0007669"/>
    <property type="project" value="UniProtKB-KW"/>
</dbReference>
<dbReference type="PATRIC" id="fig|1618373.3.peg.275"/>
<evidence type="ECO:0000256" key="1">
    <source>
        <dbReference type="ARBA" id="ARBA00022553"/>
    </source>
</evidence>
<dbReference type="InterPro" id="IPR051813">
    <property type="entry name" value="HepT_RNase_toxin"/>
</dbReference>
<keyword evidence="3" id="KW-0540">Nuclease</keyword>
<evidence type="ECO:0000256" key="4">
    <source>
        <dbReference type="ARBA" id="ARBA00022741"/>
    </source>
</evidence>
<comment type="similarity">
    <text evidence="6">Belongs to the HepT RNase toxin family.</text>
</comment>